<reference evidence="1 2" key="1">
    <citation type="submission" date="2019-08" db="EMBL/GenBank/DDBJ databases">
        <authorList>
            <person name="Herpell B J."/>
        </authorList>
    </citation>
    <scope>NUCLEOTIDE SEQUENCE [LARGE SCALE GENOMIC DNA]</scope>
    <source>
        <strain evidence="2">Msb3</strain>
    </source>
</reference>
<keyword evidence="2" id="KW-1185">Reference proteome</keyword>
<gene>
    <name evidence="1" type="ORF">PDMSB3_4115</name>
</gene>
<dbReference type="EMBL" id="LR699553">
    <property type="protein sequence ID" value="VVD30559.1"/>
    <property type="molecule type" value="Genomic_DNA"/>
</dbReference>
<dbReference type="Proteomes" id="UP000325811">
    <property type="component" value="Chromosome I"/>
</dbReference>
<sequence length="199" mass="22126">MVRRRQRQISVCLAIGVFDLHARLLGDVHHGRVARQAVHIQRGDVRIAAANGGAFKEFRADALAANAFQHGHAELRRALVAFSRQISQVADAGQLQLAVEDAENGVAREVDRADVVFDHMVRHDLAEAQQAVVFVEREEVGKQPFAVDGGEFADQSWRTTGWLRRTIVRDDRLSGAGCNQVHGRVLLLIERRGAPQKQF</sequence>
<organism evidence="1 2">
    <name type="scientific">Paraburkholderia dioscoreae</name>
    <dbReference type="NCBI Taxonomy" id="2604047"/>
    <lineage>
        <taxon>Bacteria</taxon>
        <taxon>Pseudomonadati</taxon>
        <taxon>Pseudomonadota</taxon>
        <taxon>Betaproteobacteria</taxon>
        <taxon>Burkholderiales</taxon>
        <taxon>Burkholderiaceae</taxon>
        <taxon>Paraburkholderia</taxon>
    </lineage>
</organism>
<dbReference type="AlphaFoldDB" id="A0A5Q4Z8P7"/>
<protein>
    <submittedName>
        <fullName evidence="1">Uncharacterized protein</fullName>
    </submittedName>
</protein>
<evidence type="ECO:0000313" key="2">
    <source>
        <dbReference type="Proteomes" id="UP000325811"/>
    </source>
</evidence>
<proteinExistence type="predicted"/>
<name>A0A5Q4Z8P7_9BURK</name>
<evidence type="ECO:0000313" key="1">
    <source>
        <dbReference type="EMBL" id="VVD30559.1"/>
    </source>
</evidence>
<accession>A0A5Q4Z8P7</accession>
<dbReference type="KEGG" id="pdio:PDMSB3_4115"/>